<dbReference type="Proteomes" id="UP000010797">
    <property type="component" value="Chromosome"/>
</dbReference>
<dbReference type="KEGG" id="ddl:Desdi_0521"/>
<dbReference type="AlphaFoldDB" id="L0F2K9"/>
<dbReference type="HOGENOM" id="CLU_062996_0_0_9"/>
<evidence type="ECO:0000256" key="1">
    <source>
        <dbReference type="SAM" id="Coils"/>
    </source>
</evidence>
<keyword evidence="3" id="KW-1185">Reference proteome</keyword>
<reference evidence="3" key="1">
    <citation type="submission" date="2012-02" db="EMBL/GenBank/DDBJ databases">
        <title>Complete sequence of Desulfitobacterium dichloroeliminans LMG P-21439.</title>
        <authorList>
            <person name="Lucas S."/>
            <person name="Han J."/>
            <person name="Lapidus A."/>
            <person name="Cheng J.-F."/>
            <person name="Goodwin L."/>
            <person name="Pitluck S."/>
            <person name="Peters L."/>
            <person name="Ovchinnikova G."/>
            <person name="Teshima H."/>
            <person name="Detter J.C."/>
            <person name="Han C."/>
            <person name="Tapia R."/>
            <person name="Land M."/>
            <person name="Hauser L."/>
            <person name="Kyrpides N."/>
            <person name="Ivanova N."/>
            <person name="Pagani I."/>
            <person name="Kruse T."/>
            <person name="de Vos W.M."/>
            <person name="Boon N."/>
            <person name="Smidt H."/>
            <person name="Woyke T."/>
        </authorList>
    </citation>
    <scope>NUCLEOTIDE SEQUENCE [LARGE SCALE GENOMIC DNA]</scope>
    <source>
        <strain evidence="3">LMG P-21439 / DCA1</strain>
    </source>
</reference>
<accession>L0F2K9</accession>
<gene>
    <name evidence="2" type="ordered locus">Desdi_0521</name>
</gene>
<dbReference type="EMBL" id="CP003344">
    <property type="protein sequence ID" value="AGA68059.1"/>
    <property type="molecule type" value="Genomic_DNA"/>
</dbReference>
<proteinExistence type="predicted"/>
<dbReference type="RefSeq" id="WP_015261064.1">
    <property type="nucleotide sequence ID" value="NC_019903.1"/>
</dbReference>
<dbReference type="STRING" id="871963.Desdi_0521"/>
<sequence length="303" mass="34156">MGELLTERTPLVIASEINTIKYQTGKILLTSAIEVGRRLKEAKGLLPHGEWLNWLEESVNYTERTAQTLLRIFDAYGSQQLASADAASLNAQDPNADSLNTASRRVVPSALTAQAQAQPILNYTQALILLGVPEEERAQFIAELDLESMTTRELQKTVQERCQVIEERDLAVREKGDLSMTLEDQKEQIDRMAKELASLKSKAQELSKSHAEAMAKAERLSLELKSQKQNTSAKALTRMTNNLTAAYHKAKANRIAFLYESMDRNFKDLLSELKEFEDKEPDTYEVYKKKIVDFLTDGLKGQM</sequence>
<dbReference type="OrthoDB" id="1690026at2"/>
<evidence type="ECO:0008006" key="4">
    <source>
        <dbReference type="Google" id="ProtNLM"/>
    </source>
</evidence>
<evidence type="ECO:0000313" key="3">
    <source>
        <dbReference type="Proteomes" id="UP000010797"/>
    </source>
</evidence>
<dbReference type="InterPro" id="IPR021451">
    <property type="entry name" value="DUF3102"/>
</dbReference>
<organism evidence="2 3">
    <name type="scientific">Desulfitobacterium dichloroeliminans (strain LMG P-21439 / DCA1)</name>
    <dbReference type="NCBI Taxonomy" id="871963"/>
    <lineage>
        <taxon>Bacteria</taxon>
        <taxon>Bacillati</taxon>
        <taxon>Bacillota</taxon>
        <taxon>Clostridia</taxon>
        <taxon>Eubacteriales</taxon>
        <taxon>Desulfitobacteriaceae</taxon>
        <taxon>Desulfitobacterium</taxon>
    </lineage>
</organism>
<name>L0F2K9_DESDL</name>
<keyword evidence="1" id="KW-0175">Coiled coil</keyword>
<protein>
    <recommendedName>
        <fullName evidence="4">Membrane-bound metallopeptidase</fullName>
    </recommendedName>
</protein>
<evidence type="ECO:0000313" key="2">
    <source>
        <dbReference type="EMBL" id="AGA68059.1"/>
    </source>
</evidence>
<feature type="coiled-coil region" evidence="1">
    <location>
        <begin position="175"/>
        <end position="230"/>
    </location>
</feature>
<dbReference type="eggNOG" id="COG0188">
    <property type="taxonomic scope" value="Bacteria"/>
</dbReference>
<dbReference type="Pfam" id="PF11300">
    <property type="entry name" value="DUF3102"/>
    <property type="match status" value="1"/>
</dbReference>